<dbReference type="SUPFAM" id="SSF52540">
    <property type="entry name" value="P-loop containing nucleoside triphosphate hydrolases"/>
    <property type="match status" value="1"/>
</dbReference>
<evidence type="ECO:0000256" key="1">
    <source>
        <dbReference type="ARBA" id="ARBA00006526"/>
    </source>
</evidence>
<dbReference type="PROSITE" id="PS50893">
    <property type="entry name" value="ABC_TRANSPORTER_2"/>
    <property type="match status" value="1"/>
</dbReference>
<organism evidence="11 12">
    <name type="scientific">Buchnera aphidicola</name>
    <name type="common">Artemisaphis artemisicola</name>
    <dbReference type="NCBI Taxonomy" id="1241836"/>
    <lineage>
        <taxon>Bacteria</taxon>
        <taxon>Pseudomonadati</taxon>
        <taxon>Pseudomonadota</taxon>
        <taxon>Gammaproteobacteria</taxon>
        <taxon>Enterobacterales</taxon>
        <taxon>Erwiniaceae</taxon>
        <taxon>Buchnera</taxon>
    </lineage>
</organism>
<dbReference type="OrthoDB" id="9801477at2"/>
<dbReference type="NCBIfam" id="TIGR02211">
    <property type="entry name" value="LolD_lipo_ex"/>
    <property type="match status" value="1"/>
</dbReference>
<reference evidence="11 12" key="1">
    <citation type="submission" date="2018-12" db="EMBL/GenBank/DDBJ databases">
        <authorList>
            <person name="Chong R.A."/>
        </authorList>
    </citation>
    <scope>NUCLEOTIDE SEQUENCE [LARGE SCALE GENOMIC DNA]</scope>
    <source>
        <strain evidence="11 12">Aar</strain>
    </source>
</reference>
<accession>A0A4D6XPV8</accession>
<comment type="similarity">
    <text evidence="1">Belongs to the ABC transporter superfamily. Drug exporter-2 (TC 3.A.1.117) family.</text>
</comment>
<gene>
    <name evidence="9 11" type="primary">lolD</name>
    <name evidence="11" type="ORF">D9V59_01480</name>
</gene>
<dbReference type="GO" id="GO:0005524">
    <property type="term" value="F:ATP binding"/>
    <property type="evidence" value="ECO:0007669"/>
    <property type="project" value="UniProtKB-UniRule"/>
</dbReference>
<evidence type="ECO:0000256" key="3">
    <source>
        <dbReference type="ARBA" id="ARBA00022475"/>
    </source>
</evidence>
<dbReference type="Proteomes" id="UP000298654">
    <property type="component" value="Chromosome"/>
</dbReference>
<comment type="subcellular location">
    <subcellularLocation>
        <location evidence="9">Cell inner membrane</location>
        <topology evidence="9">Peripheral membrane protein</topology>
    </subcellularLocation>
</comment>
<dbReference type="InterPro" id="IPR003593">
    <property type="entry name" value="AAA+_ATPase"/>
</dbReference>
<dbReference type="PANTHER" id="PTHR42798">
    <property type="entry name" value="LIPOPROTEIN-RELEASING SYSTEM ATP-BINDING PROTEIN LOLD"/>
    <property type="match status" value="1"/>
</dbReference>
<keyword evidence="3 9" id="KW-1003">Cell membrane</keyword>
<name>A0A4D6XPV8_9GAMM</name>
<sequence length="227" mass="25676">MNNIIKCVDLTKSYKNGNTVLNILKNISFELKKGEIVAIIGKSGSGKTTLLHLLAGLDSPTSGSIFFDGKSFNSMSSNQIADFRNIKLGFIYQFHHLLLDFNVLENVAMPLLISKKNNKDSEEKAYEMLKKVRLENKIKKYPSELSGGERQRVAIARAFINTPVLVIADEPTGHLDMYNSQIFLNLMLQLNIDFNTSFIIVTHDPFLIKKISILFKIKNGQLFNYKN</sequence>
<feature type="domain" description="ABC transporter" evidence="10">
    <location>
        <begin position="5"/>
        <end position="227"/>
    </location>
</feature>
<dbReference type="GO" id="GO:0022857">
    <property type="term" value="F:transmembrane transporter activity"/>
    <property type="evidence" value="ECO:0007669"/>
    <property type="project" value="UniProtKB-ARBA"/>
</dbReference>
<evidence type="ECO:0000256" key="6">
    <source>
        <dbReference type="ARBA" id="ARBA00022967"/>
    </source>
</evidence>
<dbReference type="Pfam" id="PF00005">
    <property type="entry name" value="ABC_tran"/>
    <property type="match status" value="1"/>
</dbReference>
<dbReference type="FunFam" id="3.40.50.300:FF:000032">
    <property type="entry name" value="Export ABC transporter ATP-binding protein"/>
    <property type="match status" value="1"/>
</dbReference>
<dbReference type="GO" id="GO:1902495">
    <property type="term" value="C:transmembrane transporter complex"/>
    <property type="evidence" value="ECO:0007669"/>
    <property type="project" value="UniProtKB-ARBA"/>
</dbReference>
<dbReference type="PANTHER" id="PTHR42798:SF7">
    <property type="entry name" value="ALPHA-D-RIBOSE 1-METHYLPHOSPHONATE 5-TRIPHOSPHATE SYNTHASE SUBUNIT PHNL"/>
    <property type="match status" value="1"/>
</dbReference>
<evidence type="ECO:0000256" key="7">
    <source>
        <dbReference type="ARBA" id="ARBA00023136"/>
    </source>
</evidence>
<dbReference type="InterPro" id="IPR027417">
    <property type="entry name" value="P-loop_NTPase"/>
</dbReference>
<dbReference type="GO" id="GO:0005886">
    <property type="term" value="C:plasma membrane"/>
    <property type="evidence" value="ECO:0007669"/>
    <property type="project" value="UniProtKB-SubCell"/>
</dbReference>
<keyword evidence="11" id="KW-0449">Lipoprotein</keyword>
<dbReference type="EMBL" id="CP034900">
    <property type="protein sequence ID" value="QCI15971.1"/>
    <property type="molecule type" value="Genomic_DNA"/>
</dbReference>
<dbReference type="GO" id="GO:0016887">
    <property type="term" value="F:ATP hydrolysis activity"/>
    <property type="evidence" value="ECO:0007669"/>
    <property type="project" value="InterPro"/>
</dbReference>
<comment type="function">
    <text evidence="9">Part of the ABC transporter complex LolCDE involved in the translocation of mature outer membrane-directed lipoproteins, from the inner membrane to the periplasmic chaperone, LolA. Responsible for the formation of the LolA-lipoprotein complex in an ATP-dependent manner.</text>
</comment>
<dbReference type="InterPro" id="IPR017871">
    <property type="entry name" value="ABC_transporter-like_CS"/>
</dbReference>
<evidence type="ECO:0000256" key="4">
    <source>
        <dbReference type="ARBA" id="ARBA00022741"/>
    </source>
</evidence>
<protein>
    <recommendedName>
        <fullName evidence="9">Lipoprotein-releasing system ATP-binding protein LolD</fullName>
        <ecNumber evidence="9">7.6.2.-</ecNumber>
    </recommendedName>
</protein>
<comment type="similarity">
    <text evidence="9">Belongs to the ABC transporter superfamily. Lipoprotein translocase (TC 3.A.1.125) family.</text>
</comment>
<evidence type="ECO:0000313" key="12">
    <source>
        <dbReference type="Proteomes" id="UP000298654"/>
    </source>
</evidence>
<evidence type="ECO:0000259" key="10">
    <source>
        <dbReference type="PROSITE" id="PS50893"/>
    </source>
</evidence>
<evidence type="ECO:0000256" key="8">
    <source>
        <dbReference type="ARBA" id="ARBA00038388"/>
    </source>
</evidence>
<dbReference type="Gene3D" id="3.40.50.300">
    <property type="entry name" value="P-loop containing nucleotide triphosphate hydrolases"/>
    <property type="match status" value="1"/>
</dbReference>
<dbReference type="GO" id="GO:0044873">
    <property type="term" value="P:lipoprotein localization to membrane"/>
    <property type="evidence" value="ECO:0007669"/>
    <property type="project" value="UniProtKB-UniRule"/>
</dbReference>
<keyword evidence="5 9" id="KW-0067">ATP-binding</keyword>
<keyword evidence="9" id="KW-0997">Cell inner membrane</keyword>
<dbReference type="SMART" id="SM00382">
    <property type="entry name" value="AAA"/>
    <property type="match status" value="1"/>
</dbReference>
<comment type="similarity">
    <text evidence="8">Belongs to the ABC transporter superfamily. Macrolide exporter (TC 3.A.1.122) family.</text>
</comment>
<keyword evidence="2 9" id="KW-0813">Transport</keyword>
<dbReference type="CDD" id="cd03255">
    <property type="entry name" value="ABC_MJ0796_LolCDE_FtsE"/>
    <property type="match status" value="1"/>
</dbReference>
<keyword evidence="6 9" id="KW-1278">Translocase</keyword>
<evidence type="ECO:0000256" key="5">
    <source>
        <dbReference type="ARBA" id="ARBA00022840"/>
    </source>
</evidence>
<evidence type="ECO:0000313" key="11">
    <source>
        <dbReference type="EMBL" id="QCI15971.1"/>
    </source>
</evidence>
<dbReference type="InterPro" id="IPR017911">
    <property type="entry name" value="MacB-like_ATP-bd"/>
</dbReference>
<keyword evidence="4 9" id="KW-0547">Nucleotide-binding</keyword>
<comment type="subunit">
    <text evidence="9">The complex is composed of two ATP-binding proteins (LolD) and two transmembrane proteins (LolC and LolE).</text>
</comment>
<dbReference type="RefSeq" id="WP_158364414.1">
    <property type="nucleotide sequence ID" value="NZ_CP034900.1"/>
</dbReference>
<dbReference type="InterPro" id="IPR003439">
    <property type="entry name" value="ABC_transporter-like_ATP-bd"/>
</dbReference>
<dbReference type="PROSITE" id="PS00211">
    <property type="entry name" value="ABC_TRANSPORTER_1"/>
    <property type="match status" value="1"/>
</dbReference>
<evidence type="ECO:0000256" key="9">
    <source>
        <dbReference type="RuleBase" id="RU367068"/>
    </source>
</evidence>
<dbReference type="AlphaFoldDB" id="A0A4D6XPV8"/>
<dbReference type="InterPro" id="IPR011924">
    <property type="entry name" value="LolD_lipo_ATP-bd"/>
</dbReference>
<evidence type="ECO:0000256" key="2">
    <source>
        <dbReference type="ARBA" id="ARBA00022448"/>
    </source>
</evidence>
<reference evidence="11 12" key="2">
    <citation type="submission" date="2019-05" db="EMBL/GenBank/DDBJ databases">
        <title>Genome evolution of the obligate endosymbiont Buchnera aphidicola.</title>
        <authorList>
            <person name="Moran N.A."/>
        </authorList>
    </citation>
    <scope>NUCLEOTIDE SEQUENCE [LARGE SCALE GENOMIC DNA]</scope>
    <source>
        <strain evidence="11 12">Aar</strain>
    </source>
</reference>
<keyword evidence="7 9" id="KW-0472">Membrane</keyword>
<dbReference type="EC" id="7.6.2.-" evidence="9"/>
<proteinExistence type="inferred from homology"/>